<protein>
    <submittedName>
        <fullName evidence="1">Uncharacterized protein</fullName>
    </submittedName>
</protein>
<sequence>MADQDICTPRMSALSPFLNLPGELRNMIYDTIASDTEQLVIRNGKIVDHPLAQVNRQIREEFGPIFLGTFSLSSNSNASTKRFTPDKIIWQLQNFNFAESIQVLERCLVTPTTKFDIQVRVTKQLHRDDWKKLWPWVQFCDTLMPKAEFQGKTLATKYEVTLECKACNPYAASHELYVETLPYILKGAGGPHGMFSGYEEIAKIRYALKDAGSKMA</sequence>
<organism evidence="1 2">
    <name type="scientific">Cercospora beticola</name>
    <name type="common">Sugarbeet leaf spot fungus</name>
    <dbReference type="NCBI Taxonomy" id="122368"/>
    <lineage>
        <taxon>Eukaryota</taxon>
        <taxon>Fungi</taxon>
        <taxon>Dikarya</taxon>
        <taxon>Ascomycota</taxon>
        <taxon>Pezizomycotina</taxon>
        <taxon>Dothideomycetes</taxon>
        <taxon>Dothideomycetidae</taxon>
        <taxon>Mycosphaerellales</taxon>
        <taxon>Mycosphaerellaceae</taxon>
        <taxon>Cercospora</taxon>
    </lineage>
</organism>
<evidence type="ECO:0000313" key="2">
    <source>
        <dbReference type="Proteomes" id="UP000230605"/>
    </source>
</evidence>
<dbReference type="EMBL" id="LKMD01000100">
    <property type="protein sequence ID" value="PIB02141.1"/>
    <property type="molecule type" value="Genomic_DNA"/>
</dbReference>
<dbReference type="OrthoDB" id="4133832at2759"/>
<gene>
    <name evidence="1" type="ORF">CB0940_01603</name>
</gene>
<dbReference type="Proteomes" id="UP000230605">
    <property type="component" value="Chromosome 1"/>
</dbReference>
<dbReference type="AlphaFoldDB" id="A0A2G5IBJ6"/>
<accession>A0A2G5IBJ6</accession>
<comment type="caution">
    <text evidence="1">The sequence shown here is derived from an EMBL/GenBank/DDBJ whole genome shotgun (WGS) entry which is preliminary data.</text>
</comment>
<proteinExistence type="predicted"/>
<name>A0A2G5IBJ6_CERBT</name>
<reference evidence="1 2" key="1">
    <citation type="submission" date="2015-10" db="EMBL/GenBank/DDBJ databases">
        <title>The cercosporin biosynthetic gene cluster was horizontally transferred to several fungal lineages and shown to be expanded in Cercospora beticola based on microsynteny with recipient genomes.</title>
        <authorList>
            <person name="De Jonge R."/>
            <person name="Ebert M.K."/>
            <person name="Suttle J.C."/>
            <person name="Jurick Ii W.M."/>
            <person name="Secor G.A."/>
            <person name="Thomma B.P."/>
            <person name="Van De Peer Y."/>
            <person name="Bolton M.D."/>
        </authorList>
    </citation>
    <scope>NUCLEOTIDE SEQUENCE [LARGE SCALE GENOMIC DNA]</scope>
    <source>
        <strain evidence="1 2">09-40</strain>
    </source>
</reference>
<evidence type="ECO:0000313" key="1">
    <source>
        <dbReference type="EMBL" id="PIB02141.1"/>
    </source>
</evidence>